<dbReference type="EMBL" id="JACHIO010000030">
    <property type="protein sequence ID" value="MBB5066577.1"/>
    <property type="molecule type" value="Genomic_DNA"/>
</dbReference>
<dbReference type="InterPro" id="IPR008482">
    <property type="entry name" value="DUF763"/>
</dbReference>
<evidence type="ECO:0008006" key="3">
    <source>
        <dbReference type="Google" id="ProtNLM"/>
    </source>
</evidence>
<gene>
    <name evidence="1" type="ORF">HDF15_004958</name>
</gene>
<evidence type="ECO:0000313" key="2">
    <source>
        <dbReference type="Proteomes" id="UP000584867"/>
    </source>
</evidence>
<dbReference type="Pfam" id="PF05559">
    <property type="entry name" value="DUF763"/>
    <property type="match status" value="1"/>
</dbReference>
<protein>
    <recommendedName>
        <fullName evidence="3">DUF763 domain-containing protein</fullName>
    </recommendedName>
</protein>
<proteinExistence type="predicted"/>
<comment type="caution">
    <text evidence="1">The sequence shown here is derived from an EMBL/GenBank/DDBJ whole genome shotgun (WGS) entry which is preliminary data.</text>
</comment>
<sequence>MKRSGSADLPLHGGRVPPWLANRMTALGAAIAEHIIMEYGVSEFLTRLSDPFWFQSFGCVMGMDWHSSGITTSVMGALKRGLNPRFAELGLAVCGGRGRHSVGTPDELRAFSLKTGLDGELLARTSRLTARVDNNAVADGFQLYLHSFVITKSGEWVVVQQGMNAESHLARRYHWHSAAVRDFVSNPHTAILGKPQGEILNLVDARAAKSQQALLAIVREPMEAALSEARKLTMPVHHDVRAKDVDLKRLGAVLAVAHEQELRDFASLLLVEGLGPRTLQSLALIAEVVHGAPSRFSDPARFSFAHGGKDGHPFPVPLKTYDESLAILRRSLEAARLGHTEKVEGFKRLDRLTRTVEQDGQPFADFNAALDHEHRISASVGGRTVFDDRRKRTRVEPSNQQSLF</sequence>
<evidence type="ECO:0000313" key="1">
    <source>
        <dbReference type="EMBL" id="MBB5066577.1"/>
    </source>
</evidence>
<dbReference type="PANTHER" id="PTHR38597:SF1">
    <property type="entry name" value="BLL3834 PROTEIN"/>
    <property type="match status" value="1"/>
</dbReference>
<organism evidence="1 2">
    <name type="scientific">Granulicella mallensis</name>
    <dbReference type="NCBI Taxonomy" id="940614"/>
    <lineage>
        <taxon>Bacteria</taxon>
        <taxon>Pseudomonadati</taxon>
        <taxon>Acidobacteriota</taxon>
        <taxon>Terriglobia</taxon>
        <taxon>Terriglobales</taxon>
        <taxon>Acidobacteriaceae</taxon>
        <taxon>Granulicella</taxon>
    </lineage>
</organism>
<dbReference type="AlphaFoldDB" id="A0A7W7ZUT6"/>
<accession>A0A7W7ZUT6</accession>
<dbReference type="PANTHER" id="PTHR38597">
    <property type="entry name" value="BLL3834 PROTEIN"/>
    <property type="match status" value="1"/>
</dbReference>
<dbReference type="RefSeq" id="WP_184260410.1">
    <property type="nucleotide sequence ID" value="NZ_JACHIO010000030.1"/>
</dbReference>
<name>A0A7W7ZUT6_9BACT</name>
<dbReference type="Proteomes" id="UP000584867">
    <property type="component" value="Unassembled WGS sequence"/>
</dbReference>
<reference evidence="1 2" key="1">
    <citation type="submission" date="2020-08" db="EMBL/GenBank/DDBJ databases">
        <title>Genomic Encyclopedia of Type Strains, Phase IV (KMG-V): Genome sequencing to study the core and pangenomes of soil and plant-associated prokaryotes.</title>
        <authorList>
            <person name="Whitman W."/>
        </authorList>
    </citation>
    <scope>NUCLEOTIDE SEQUENCE [LARGE SCALE GENOMIC DNA]</scope>
    <source>
        <strain evidence="1 2">X5P3</strain>
    </source>
</reference>